<comment type="subcellular location">
    <subcellularLocation>
        <location evidence="1">Nucleus</location>
    </subcellularLocation>
</comment>
<dbReference type="InterPro" id="IPR012677">
    <property type="entry name" value="Nucleotide-bd_a/b_plait_sf"/>
</dbReference>
<evidence type="ECO:0000256" key="3">
    <source>
        <dbReference type="ARBA" id="ARBA00023242"/>
    </source>
</evidence>
<dbReference type="GO" id="GO:0003723">
    <property type="term" value="F:RNA binding"/>
    <property type="evidence" value="ECO:0007669"/>
    <property type="project" value="UniProtKB-UniRule"/>
</dbReference>
<dbReference type="SMART" id="SM00513">
    <property type="entry name" value="SAP"/>
    <property type="match status" value="1"/>
</dbReference>
<dbReference type="GO" id="GO:0006357">
    <property type="term" value="P:regulation of transcription by RNA polymerase II"/>
    <property type="evidence" value="ECO:0007669"/>
    <property type="project" value="TreeGrafter"/>
</dbReference>
<proteinExistence type="predicted"/>
<dbReference type="Pfam" id="PF02037">
    <property type="entry name" value="SAP"/>
    <property type="match status" value="1"/>
</dbReference>
<dbReference type="CDD" id="cd12417">
    <property type="entry name" value="RRM_SAFB_like"/>
    <property type="match status" value="1"/>
</dbReference>
<dbReference type="PANTHER" id="PTHR15683:SF8">
    <property type="entry name" value="SCAFFOLD ATTACHMENT FACTOR B, ISOFORM B"/>
    <property type="match status" value="1"/>
</dbReference>
<dbReference type="Gene3D" id="1.10.720.30">
    <property type="entry name" value="SAP domain"/>
    <property type="match status" value="1"/>
</dbReference>
<dbReference type="AlphaFoldDB" id="A0A0N4U5P8"/>
<dbReference type="OrthoDB" id="6159259at2759"/>
<keyword evidence="2 4" id="KW-0694">RNA-binding</keyword>
<name>A0A0N4U5P8_DRAME</name>
<evidence type="ECO:0000259" key="6">
    <source>
        <dbReference type="PROSITE" id="PS50102"/>
    </source>
</evidence>
<feature type="compositionally biased region" description="Basic and acidic residues" evidence="5">
    <location>
        <begin position="258"/>
        <end position="290"/>
    </location>
</feature>
<feature type="domain" description="SAP" evidence="7">
    <location>
        <begin position="11"/>
        <end position="45"/>
    </location>
</feature>
<dbReference type="WBParaSite" id="DME_0000218601-mRNA-1">
    <property type="protein sequence ID" value="DME_0000218601-mRNA-1"/>
    <property type="gene ID" value="DME_0000218601"/>
</dbReference>
<organism evidence="9 11">
    <name type="scientific">Dracunculus medinensis</name>
    <name type="common">Guinea worm</name>
    <dbReference type="NCBI Taxonomy" id="318479"/>
    <lineage>
        <taxon>Eukaryota</taxon>
        <taxon>Metazoa</taxon>
        <taxon>Ecdysozoa</taxon>
        <taxon>Nematoda</taxon>
        <taxon>Chromadorea</taxon>
        <taxon>Rhabditida</taxon>
        <taxon>Spirurina</taxon>
        <taxon>Dracunculoidea</taxon>
        <taxon>Dracunculidae</taxon>
        <taxon>Dracunculus</taxon>
    </lineage>
</organism>
<dbReference type="InterPro" id="IPR000504">
    <property type="entry name" value="RRM_dom"/>
</dbReference>
<dbReference type="SMART" id="SM00360">
    <property type="entry name" value="RRM"/>
    <property type="match status" value="1"/>
</dbReference>
<evidence type="ECO:0000256" key="2">
    <source>
        <dbReference type="ARBA" id="ARBA00022884"/>
    </source>
</evidence>
<dbReference type="InterPro" id="IPR035979">
    <property type="entry name" value="RBD_domain_sf"/>
</dbReference>
<dbReference type="InterPro" id="IPR003034">
    <property type="entry name" value="SAP_dom"/>
</dbReference>
<feature type="compositionally biased region" description="Basic and acidic residues" evidence="5">
    <location>
        <begin position="70"/>
        <end position="80"/>
    </location>
</feature>
<protein>
    <submittedName>
        <fullName evidence="11">SAP domain-containing protein</fullName>
    </submittedName>
</protein>
<dbReference type="GO" id="GO:0005634">
    <property type="term" value="C:nucleus"/>
    <property type="evidence" value="ECO:0007669"/>
    <property type="project" value="UniProtKB-SubCell"/>
</dbReference>
<keyword evidence="3" id="KW-0539">Nucleus</keyword>
<feature type="compositionally biased region" description="Polar residues" evidence="5">
    <location>
        <begin position="243"/>
        <end position="257"/>
    </location>
</feature>
<evidence type="ECO:0000313" key="10">
    <source>
        <dbReference type="Proteomes" id="UP000274756"/>
    </source>
</evidence>
<evidence type="ECO:0000256" key="1">
    <source>
        <dbReference type="ARBA" id="ARBA00004123"/>
    </source>
</evidence>
<reference evidence="11" key="1">
    <citation type="submission" date="2017-02" db="UniProtKB">
        <authorList>
            <consortium name="WormBaseParasite"/>
        </authorList>
    </citation>
    <scope>IDENTIFICATION</scope>
</reference>
<keyword evidence="10" id="KW-1185">Reference proteome</keyword>
<dbReference type="PROSITE" id="PS50800">
    <property type="entry name" value="SAP"/>
    <property type="match status" value="1"/>
</dbReference>
<dbReference type="SUPFAM" id="SSF54928">
    <property type="entry name" value="RNA-binding domain, RBD"/>
    <property type="match status" value="1"/>
</dbReference>
<reference evidence="8 10" key="2">
    <citation type="submission" date="2018-11" db="EMBL/GenBank/DDBJ databases">
        <authorList>
            <consortium name="Pathogen Informatics"/>
        </authorList>
    </citation>
    <scope>NUCLEOTIDE SEQUENCE [LARGE SCALE GENOMIC DNA]</scope>
</reference>
<dbReference type="PANTHER" id="PTHR15683">
    <property type="entry name" value="SCAFFOLD ATTACHMENT FACTOR B-RELATED"/>
    <property type="match status" value="1"/>
</dbReference>
<evidence type="ECO:0000256" key="4">
    <source>
        <dbReference type="PROSITE-ProRule" id="PRU00176"/>
    </source>
</evidence>
<accession>A0A0N4U5P8</accession>
<dbReference type="PROSITE" id="PS50102">
    <property type="entry name" value="RRM"/>
    <property type="match status" value="1"/>
</dbReference>
<feature type="region of interest" description="Disordered" evidence="5">
    <location>
        <begin position="70"/>
        <end position="105"/>
    </location>
</feature>
<dbReference type="STRING" id="318479.A0A0N4U5P8"/>
<dbReference type="Gene3D" id="3.30.70.330">
    <property type="match status" value="1"/>
</dbReference>
<dbReference type="GO" id="GO:0043565">
    <property type="term" value="F:sequence-specific DNA binding"/>
    <property type="evidence" value="ECO:0007669"/>
    <property type="project" value="TreeGrafter"/>
</dbReference>
<feature type="region of interest" description="Disordered" evidence="5">
    <location>
        <begin position="243"/>
        <end position="304"/>
    </location>
</feature>
<dbReference type="Proteomes" id="UP000274756">
    <property type="component" value="Unassembled WGS sequence"/>
</dbReference>
<evidence type="ECO:0000259" key="7">
    <source>
        <dbReference type="PROSITE" id="PS50800"/>
    </source>
</evidence>
<evidence type="ECO:0000313" key="11">
    <source>
        <dbReference type="WBParaSite" id="DME_0000218601-mRNA-1"/>
    </source>
</evidence>
<dbReference type="InterPro" id="IPR051738">
    <property type="entry name" value="SAF_Modulators"/>
</dbReference>
<dbReference type="GO" id="GO:0050684">
    <property type="term" value="P:regulation of mRNA processing"/>
    <property type="evidence" value="ECO:0007669"/>
    <property type="project" value="TreeGrafter"/>
</dbReference>
<feature type="compositionally biased region" description="Polar residues" evidence="5">
    <location>
        <begin position="81"/>
        <end position="105"/>
    </location>
</feature>
<dbReference type="EMBL" id="UYYG01001156">
    <property type="protein sequence ID" value="VDN56573.1"/>
    <property type="molecule type" value="Genomic_DNA"/>
</dbReference>
<feature type="domain" description="RRM" evidence="6">
    <location>
        <begin position="120"/>
        <end position="197"/>
    </location>
</feature>
<gene>
    <name evidence="8" type="ORF">DME_LOCUS6546</name>
</gene>
<evidence type="ECO:0000313" key="9">
    <source>
        <dbReference type="Proteomes" id="UP000038040"/>
    </source>
</evidence>
<evidence type="ECO:0000313" key="8">
    <source>
        <dbReference type="EMBL" id="VDN56573.1"/>
    </source>
</evidence>
<dbReference type="InterPro" id="IPR036361">
    <property type="entry name" value="SAP_dom_sf"/>
</dbReference>
<dbReference type="Pfam" id="PF00076">
    <property type="entry name" value="RRM_1"/>
    <property type="match status" value="1"/>
</dbReference>
<dbReference type="SUPFAM" id="SSF68906">
    <property type="entry name" value="SAP domain"/>
    <property type="match status" value="1"/>
</dbReference>
<evidence type="ECO:0000256" key="5">
    <source>
        <dbReference type="SAM" id="MobiDB-lite"/>
    </source>
</evidence>
<sequence>MNTSSAKFVTINELRVFELKQELEKRGLDKSGIKLALVERLEAEIVDDKSIETKLLVDVKKSEEKEVETDEKIMKNRSNEKNSSNVASTANVQTVESTPVDTSTVAHPQCSARKEKFAENSLWIKGISPTTKAADLKVVLAIFSKFGRVITAKIFTRRQQPSSTCFGFVTMIDAAAADLCVQKLHKTTVNGRIIVVERVCFFSLFFDDFGVADRSTMPVVKSISKKNTLTSVPVAAKESATDSETANVKKTSTGEQKTLTEKPVKKEKESLYKENEKRISSNSVIEKEKSAAGSGRSSLKRDSETVLKKTPVKGPVTNGIYCEIFYSYFLYSNGNAIFIFAVNSGREPFFS</sequence>
<dbReference type="Proteomes" id="UP000038040">
    <property type="component" value="Unplaced"/>
</dbReference>